<dbReference type="PANTHER" id="PTHR47416:SF8">
    <property type="entry name" value="BASIC-LEUCINE ZIPPER TRANSCRIPTION FACTOR E-RELATED"/>
    <property type="match status" value="1"/>
</dbReference>
<dbReference type="PROSITE" id="PS50217">
    <property type="entry name" value="BZIP"/>
    <property type="match status" value="1"/>
</dbReference>
<evidence type="ECO:0000256" key="5">
    <source>
        <dbReference type="ARBA" id="ARBA00023163"/>
    </source>
</evidence>
<dbReference type="SMART" id="SM00338">
    <property type="entry name" value="BRLZ"/>
    <property type="match status" value="1"/>
</dbReference>
<evidence type="ECO:0000259" key="8">
    <source>
        <dbReference type="PROSITE" id="PS50217"/>
    </source>
</evidence>
<name>A0ABP0DSN9_9PEZI</name>
<evidence type="ECO:0000256" key="2">
    <source>
        <dbReference type="ARBA" id="ARBA00007163"/>
    </source>
</evidence>
<dbReference type="EMBL" id="CAWUON010000070">
    <property type="protein sequence ID" value="CAK7271264.1"/>
    <property type="molecule type" value="Genomic_DNA"/>
</dbReference>
<accession>A0ABP0DSN9</accession>
<dbReference type="SUPFAM" id="SSF57959">
    <property type="entry name" value="Leucine zipper domain"/>
    <property type="match status" value="1"/>
</dbReference>
<keyword evidence="3" id="KW-0805">Transcription regulation</keyword>
<evidence type="ECO:0000256" key="7">
    <source>
        <dbReference type="SAM" id="MobiDB-lite"/>
    </source>
</evidence>
<keyword evidence="10" id="KW-1185">Reference proteome</keyword>
<dbReference type="CDD" id="cd14687">
    <property type="entry name" value="bZIP_ATF2"/>
    <property type="match status" value="1"/>
</dbReference>
<reference evidence="9 10" key="1">
    <citation type="submission" date="2024-01" db="EMBL/GenBank/DDBJ databases">
        <authorList>
            <person name="Allen C."/>
            <person name="Tagirdzhanova G."/>
        </authorList>
    </citation>
    <scope>NUCLEOTIDE SEQUENCE [LARGE SCALE GENOMIC DNA]</scope>
    <source>
        <strain evidence="9 10">CBS 119000</strain>
    </source>
</reference>
<evidence type="ECO:0000256" key="3">
    <source>
        <dbReference type="ARBA" id="ARBA00023015"/>
    </source>
</evidence>
<dbReference type="InterPro" id="IPR004827">
    <property type="entry name" value="bZIP"/>
</dbReference>
<sequence>MVISYPMNSTAFKPGQLSLNTAGQYPQNYFVEDGSILDDFVLDPNAIDSGIEVSPPMTDSRRHSFAVGNSLFSPKFEDWQPAEMQPLPPVNPFTNQSSNNPFVRMNHPQQQRPQQPQHHHHHAILPNLVSLPMTTSMSAASGIAAPITHFDGFSPDFDNSASAFHRNLPTAFAPMPGLFQTVHALPSVSTAVTAAGTTTAMSVPMRLNDSNDSIDTQAALIKSLQSPMMRTHNDLRRGDGIRKKNSRFDIPPDRNLNNIDGLISRSTDEQEIRELKQQKRLLRNRQAALDSRQRKKQHTERLEDEKKHYTNVMSDMEQTINDLRMKVAELQMEKQNLLQYVENLTADKDEILRQHTAESAELRKKISVMSDHIQALEKSTALAPSPLASPKGEVHERVYDSTIGTYSSMGDLGVEAASDPWEDLFHSTPSIEQSQHLERQPQQVAAVKAAPETRTLDTAHTEKPTSQGGLLFMLFLVGAFVMSNRQMPSMPPVSDEIRVASAELLDNVLRDAGMPNSLPSASVLPLSVATSTSVPANSAATSATTWAQPTTVEPSLLGQLSDQLIQTTDEQAKSQVFSLDAVQYSGVVSSQYSPAAQASSTTSGNCRRNLADTLANLRSNNTAEVYTRSLLWDQIPGEIVRSFINMVSAVNTTIFNSGEKQ</sequence>
<protein>
    <recommendedName>
        <fullName evidence="8">BZIP domain-containing protein</fullName>
    </recommendedName>
</protein>
<comment type="similarity">
    <text evidence="2">Belongs to the bZIP family.</text>
</comment>
<comment type="subcellular location">
    <subcellularLocation>
        <location evidence="1">Nucleus</location>
    </subcellularLocation>
</comment>
<dbReference type="InterPro" id="IPR046347">
    <property type="entry name" value="bZIP_sf"/>
</dbReference>
<dbReference type="Proteomes" id="UP001642502">
    <property type="component" value="Unassembled WGS sequence"/>
</dbReference>
<feature type="region of interest" description="Disordered" evidence="7">
    <location>
        <begin position="231"/>
        <end position="254"/>
    </location>
</feature>
<feature type="domain" description="BZIP" evidence="8">
    <location>
        <begin position="274"/>
        <end position="337"/>
    </location>
</feature>
<organism evidence="9 10">
    <name type="scientific">Sporothrix epigloea</name>
    <dbReference type="NCBI Taxonomy" id="1892477"/>
    <lineage>
        <taxon>Eukaryota</taxon>
        <taxon>Fungi</taxon>
        <taxon>Dikarya</taxon>
        <taxon>Ascomycota</taxon>
        <taxon>Pezizomycotina</taxon>
        <taxon>Sordariomycetes</taxon>
        <taxon>Sordariomycetidae</taxon>
        <taxon>Ophiostomatales</taxon>
        <taxon>Ophiostomataceae</taxon>
        <taxon>Sporothrix</taxon>
    </lineage>
</organism>
<dbReference type="Pfam" id="PF00170">
    <property type="entry name" value="bZIP_1"/>
    <property type="match status" value="1"/>
</dbReference>
<keyword evidence="6" id="KW-0539">Nucleus</keyword>
<evidence type="ECO:0000256" key="6">
    <source>
        <dbReference type="ARBA" id="ARBA00023242"/>
    </source>
</evidence>
<evidence type="ECO:0000256" key="1">
    <source>
        <dbReference type="ARBA" id="ARBA00004123"/>
    </source>
</evidence>
<evidence type="ECO:0000313" key="10">
    <source>
        <dbReference type="Proteomes" id="UP001642502"/>
    </source>
</evidence>
<keyword evidence="4" id="KW-0238">DNA-binding</keyword>
<comment type="caution">
    <text evidence="9">The sequence shown here is derived from an EMBL/GenBank/DDBJ whole genome shotgun (WGS) entry which is preliminary data.</text>
</comment>
<dbReference type="Gene3D" id="1.20.5.170">
    <property type="match status" value="1"/>
</dbReference>
<evidence type="ECO:0000313" key="9">
    <source>
        <dbReference type="EMBL" id="CAK7271264.1"/>
    </source>
</evidence>
<evidence type="ECO:0000256" key="4">
    <source>
        <dbReference type="ARBA" id="ARBA00023125"/>
    </source>
</evidence>
<feature type="region of interest" description="Disordered" evidence="7">
    <location>
        <begin position="286"/>
        <end position="306"/>
    </location>
</feature>
<keyword evidence="5" id="KW-0804">Transcription</keyword>
<feature type="compositionally biased region" description="Basic and acidic residues" evidence="7">
    <location>
        <begin position="231"/>
        <end position="252"/>
    </location>
</feature>
<dbReference type="PANTHER" id="PTHR47416">
    <property type="entry name" value="BASIC-LEUCINE ZIPPER TRANSCRIPTION FACTOR F-RELATED"/>
    <property type="match status" value="1"/>
</dbReference>
<gene>
    <name evidence="9" type="ORF">SEPCBS119000_004511</name>
</gene>
<proteinExistence type="inferred from homology"/>